<dbReference type="OrthoDB" id="5374328at2759"/>
<dbReference type="EMBL" id="RSCE01000003">
    <property type="protein sequence ID" value="RSH84779.1"/>
    <property type="molecule type" value="Genomic_DNA"/>
</dbReference>
<gene>
    <name evidence="6" type="ORF">EHS24_006304</name>
</gene>
<dbReference type="STRING" id="105984.A0A427Y0Z8"/>
<dbReference type="PANTHER" id="PTHR40621:SF7">
    <property type="entry name" value="BZIP DOMAIN-CONTAINING PROTEIN"/>
    <property type="match status" value="1"/>
</dbReference>
<comment type="caution">
    <text evidence="6">The sequence shown here is derived from an EMBL/GenBank/DDBJ whole genome shotgun (WGS) entry which is preliminary data.</text>
</comment>
<feature type="region of interest" description="Disordered" evidence="4">
    <location>
        <begin position="247"/>
        <end position="288"/>
    </location>
</feature>
<dbReference type="SUPFAM" id="SSF57959">
    <property type="entry name" value="Leucine zipper domain"/>
    <property type="match status" value="1"/>
</dbReference>
<feature type="compositionally biased region" description="Low complexity" evidence="4">
    <location>
        <begin position="272"/>
        <end position="288"/>
    </location>
</feature>
<name>A0A427Y0Z8_9TREE</name>
<keyword evidence="2" id="KW-0539">Nucleus</keyword>
<feature type="compositionally biased region" description="Basic and acidic residues" evidence="4">
    <location>
        <begin position="688"/>
        <end position="698"/>
    </location>
</feature>
<dbReference type="Gene3D" id="1.20.5.170">
    <property type="match status" value="1"/>
</dbReference>
<organism evidence="6 7">
    <name type="scientific">Apiotrichum porosum</name>
    <dbReference type="NCBI Taxonomy" id="105984"/>
    <lineage>
        <taxon>Eukaryota</taxon>
        <taxon>Fungi</taxon>
        <taxon>Dikarya</taxon>
        <taxon>Basidiomycota</taxon>
        <taxon>Agaricomycotina</taxon>
        <taxon>Tremellomycetes</taxon>
        <taxon>Trichosporonales</taxon>
        <taxon>Trichosporonaceae</taxon>
        <taxon>Apiotrichum</taxon>
    </lineage>
</organism>
<dbReference type="PROSITE" id="PS00036">
    <property type="entry name" value="BZIP_BASIC"/>
    <property type="match status" value="1"/>
</dbReference>
<feature type="coiled-coil region" evidence="3">
    <location>
        <begin position="166"/>
        <end position="228"/>
    </location>
</feature>
<evidence type="ECO:0000256" key="3">
    <source>
        <dbReference type="SAM" id="Coils"/>
    </source>
</evidence>
<evidence type="ECO:0000259" key="5">
    <source>
        <dbReference type="PROSITE" id="PS00036"/>
    </source>
</evidence>
<feature type="compositionally biased region" description="Basic and acidic residues" evidence="4">
    <location>
        <begin position="104"/>
        <end position="129"/>
    </location>
</feature>
<dbReference type="Proteomes" id="UP000279236">
    <property type="component" value="Unassembled WGS sequence"/>
</dbReference>
<evidence type="ECO:0000256" key="2">
    <source>
        <dbReference type="ARBA" id="ARBA00023242"/>
    </source>
</evidence>
<reference evidence="6 7" key="1">
    <citation type="submission" date="2018-11" db="EMBL/GenBank/DDBJ databases">
        <title>Genome sequence of Apiotrichum porosum DSM 27194.</title>
        <authorList>
            <person name="Aliyu H."/>
            <person name="Gorte O."/>
            <person name="Ochsenreither K."/>
        </authorList>
    </citation>
    <scope>NUCLEOTIDE SEQUENCE [LARGE SCALE GENOMIC DNA]</scope>
    <source>
        <strain evidence="6 7">DSM 27194</strain>
    </source>
</reference>
<evidence type="ECO:0000256" key="4">
    <source>
        <dbReference type="SAM" id="MobiDB-lite"/>
    </source>
</evidence>
<dbReference type="RefSeq" id="XP_028478227.1">
    <property type="nucleotide sequence ID" value="XM_028621775.1"/>
</dbReference>
<dbReference type="Pfam" id="PF10297">
    <property type="entry name" value="Hap4_Hap_bind"/>
    <property type="match status" value="1"/>
</dbReference>
<dbReference type="InterPro" id="IPR050936">
    <property type="entry name" value="AP-1-like"/>
</dbReference>
<keyword evidence="7" id="KW-1185">Reference proteome</keyword>
<proteinExistence type="predicted"/>
<feature type="domain" description="BZIP" evidence="5">
    <location>
        <begin position="128"/>
        <end position="143"/>
    </location>
</feature>
<feature type="compositionally biased region" description="Low complexity" evidence="4">
    <location>
        <begin position="21"/>
        <end position="37"/>
    </location>
</feature>
<sequence length="698" mass="73647">MSVAVSARVPDHHRPHPQPPRVAVAKMPARVQARPVASRPPPSVAASSSSSSSTISPRATTSTPRPAGSSPAATMAPPGRQALPALAVPGKDLSSSTGKIFAKPSKEWVLPERAKPGRKASTDEPDNRRQSQNRLSQRAHRARRTDYIQTLEERLRKYEADEIHSNVRLQEVARALKQDNERMKNELNQLAAGLKAARTERDAWQSERRQLNSSIRTLRTQLAQAEHRSPRDYDYEYGDYASSDLGLRHSPALTPTMGTPRGAPSPRTLMPSSTTISSATGSTPRTLATTSGSTTLACPICPDPDPDCPCQRLDSTLPMSTLSPSRCGLCDQFPEACLCNGSAHMHQDEDVKPVIPRSPSPGPAPADDPGCGLCTSESFCACRAGLNLGASISLPPPVASAPAASASIGIAAPAVALRLRSRPAAKQSVWALDNVPAGTSRKEAVCTGDPSNCDACRNDSFGREFCENLFGKNDEDEDEAGPGPSTAKPKKSCAGCGPGGCGSSSASMAITSLVNPPSSPVPQAPLVLACCGAPELCGHAGGCAGDVLIGGPLHNGEDNNDNDNDDDDDEDEEVMRPDEAWHALKAHPNSKFTPLAILADVVARRAKCVGPRVELSPPPEAAPSHAHAHVHSPHIHSHALGSPIVANAASAQAQARARASAHKRRLAVETSAVREALKFLDSATPAPETERDAKRQRI</sequence>
<dbReference type="GO" id="GO:0090575">
    <property type="term" value="C:RNA polymerase II transcription regulator complex"/>
    <property type="evidence" value="ECO:0007669"/>
    <property type="project" value="TreeGrafter"/>
</dbReference>
<accession>A0A427Y0Z8</accession>
<dbReference type="SMART" id="SM00338">
    <property type="entry name" value="BRLZ"/>
    <property type="match status" value="1"/>
</dbReference>
<feature type="region of interest" description="Disordered" evidence="4">
    <location>
        <begin position="554"/>
        <end position="574"/>
    </location>
</feature>
<dbReference type="CDD" id="cd14688">
    <property type="entry name" value="bZIP_YAP"/>
    <property type="match status" value="1"/>
</dbReference>
<feature type="compositionally biased region" description="Acidic residues" evidence="4">
    <location>
        <begin position="558"/>
        <end position="573"/>
    </location>
</feature>
<keyword evidence="3" id="KW-0175">Coiled coil</keyword>
<evidence type="ECO:0000256" key="1">
    <source>
        <dbReference type="ARBA" id="ARBA00004123"/>
    </source>
</evidence>
<feature type="compositionally biased region" description="Low complexity" evidence="4">
    <location>
        <begin position="44"/>
        <end position="67"/>
    </location>
</feature>
<dbReference type="GeneID" id="39590847"/>
<dbReference type="PANTHER" id="PTHR40621">
    <property type="entry name" value="TRANSCRIPTION FACTOR KAPC-RELATED"/>
    <property type="match status" value="1"/>
</dbReference>
<feature type="region of interest" description="Disordered" evidence="4">
    <location>
        <begin position="677"/>
        <end position="698"/>
    </location>
</feature>
<dbReference type="GO" id="GO:0000976">
    <property type="term" value="F:transcription cis-regulatory region binding"/>
    <property type="evidence" value="ECO:0007669"/>
    <property type="project" value="InterPro"/>
</dbReference>
<comment type="subcellular location">
    <subcellularLocation>
        <location evidence="1">Nucleus</location>
    </subcellularLocation>
</comment>
<protein>
    <recommendedName>
        <fullName evidence="5">BZIP domain-containing protein</fullName>
    </recommendedName>
</protein>
<dbReference type="InterPro" id="IPR018287">
    <property type="entry name" value="Hap4_TF_heteromerisation"/>
</dbReference>
<dbReference type="InterPro" id="IPR046347">
    <property type="entry name" value="bZIP_sf"/>
</dbReference>
<dbReference type="InterPro" id="IPR004827">
    <property type="entry name" value="bZIP"/>
</dbReference>
<evidence type="ECO:0000313" key="6">
    <source>
        <dbReference type="EMBL" id="RSH84779.1"/>
    </source>
</evidence>
<feature type="region of interest" description="Disordered" evidence="4">
    <location>
        <begin position="473"/>
        <end position="493"/>
    </location>
</feature>
<dbReference type="AlphaFoldDB" id="A0A427Y0Z8"/>
<evidence type="ECO:0000313" key="7">
    <source>
        <dbReference type="Proteomes" id="UP000279236"/>
    </source>
</evidence>
<feature type="region of interest" description="Disordered" evidence="4">
    <location>
        <begin position="1"/>
        <end position="143"/>
    </location>
</feature>
<dbReference type="GO" id="GO:0001228">
    <property type="term" value="F:DNA-binding transcription activator activity, RNA polymerase II-specific"/>
    <property type="evidence" value="ECO:0007669"/>
    <property type="project" value="TreeGrafter"/>
</dbReference>